<dbReference type="EMBL" id="CAJHUB010000678">
    <property type="protein sequence ID" value="CAD7676943.1"/>
    <property type="molecule type" value="Genomic_DNA"/>
</dbReference>
<organism evidence="2 3">
    <name type="scientific">Nyctereutes procyonoides</name>
    <name type="common">Raccoon dog</name>
    <name type="synonym">Canis procyonoides</name>
    <dbReference type="NCBI Taxonomy" id="34880"/>
    <lineage>
        <taxon>Eukaryota</taxon>
        <taxon>Metazoa</taxon>
        <taxon>Chordata</taxon>
        <taxon>Craniata</taxon>
        <taxon>Vertebrata</taxon>
        <taxon>Euteleostomi</taxon>
        <taxon>Mammalia</taxon>
        <taxon>Eutheria</taxon>
        <taxon>Laurasiatheria</taxon>
        <taxon>Carnivora</taxon>
        <taxon>Caniformia</taxon>
        <taxon>Canidae</taxon>
        <taxon>Nyctereutes</taxon>
    </lineage>
</organism>
<dbReference type="PANTHER" id="PTHR19446">
    <property type="entry name" value="REVERSE TRANSCRIPTASES"/>
    <property type="match status" value="1"/>
</dbReference>
<name>A0A811YKU4_NYCPR</name>
<dbReference type="Gene3D" id="2.40.50.120">
    <property type="match status" value="1"/>
</dbReference>
<sequence>MAFLYTNNETEEREIKESIPFTIAPKSIRYLGINLTKEVKDRYPKNYRTLLKEIEEDTKRWKNIPCSWIGRINIVKMELCSWSSSSLTSVSQPSNSFSVSFKSLPPGTTKDGQVQGLGEDARQTSLGGPNAPSGSCQRLGTLQTNFLKSMVWGSGEALKVSVSLIGAYKTRSLDLHSPLTDTPLTGTSYLMMGHVEENRGSLFPPEAFVVLYWSKENQSFITCSKRMCPS</sequence>
<evidence type="ECO:0000256" key="1">
    <source>
        <dbReference type="SAM" id="MobiDB-lite"/>
    </source>
</evidence>
<feature type="compositionally biased region" description="Polar residues" evidence="1">
    <location>
        <begin position="123"/>
        <end position="134"/>
    </location>
</feature>
<protein>
    <submittedName>
        <fullName evidence="2">(raccoon dog) hypothetical protein</fullName>
    </submittedName>
</protein>
<proteinExistence type="predicted"/>
<evidence type="ECO:0000313" key="3">
    <source>
        <dbReference type="Proteomes" id="UP000645828"/>
    </source>
</evidence>
<gene>
    <name evidence="2" type="ORF">NYPRO_LOCUS9738</name>
</gene>
<dbReference type="SUPFAM" id="SSF50242">
    <property type="entry name" value="TIMP-like"/>
    <property type="match status" value="1"/>
</dbReference>
<dbReference type="AlphaFoldDB" id="A0A811YKU4"/>
<dbReference type="Proteomes" id="UP000645828">
    <property type="component" value="Unassembled WGS sequence"/>
</dbReference>
<evidence type="ECO:0000313" key="2">
    <source>
        <dbReference type="EMBL" id="CAD7676943.1"/>
    </source>
</evidence>
<accession>A0A811YKU4</accession>
<reference evidence="2" key="1">
    <citation type="submission" date="2020-12" db="EMBL/GenBank/DDBJ databases">
        <authorList>
            <consortium name="Molecular Ecology Group"/>
        </authorList>
    </citation>
    <scope>NUCLEOTIDE SEQUENCE</scope>
    <source>
        <strain evidence="2">TBG_1078</strain>
    </source>
</reference>
<keyword evidence="3" id="KW-1185">Reference proteome</keyword>
<feature type="region of interest" description="Disordered" evidence="1">
    <location>
        <begin position="100"/>
        <end position="134"/>
    </location>
</feature>
<dbReference type="InterPro" id="IPR008993">
    <property type="entry name" value="TIMP-like_OB-fold"/>
</dbReference>
<comment type="caution">
    <text evidence="2">The sequence shown here is derived from an EMBL/GenBank/DDBJ whole genome shotgun (WGS) entry which is preliminary data.</text>
</comment>